<feature type="domain" description="Reverse transcriptase" evidence="1">
    <location>
        <begin position="48"/>
        <end position="269"/>
    </location>
</feature>
<comment type="caution">
    <text evidence="2">The sequence shown here is derived from an EMBL/GenBank/DDBJ whole genome shotgun (WGS) entry which is preliminary data.</text>
</comment>
<protein>
    <recommendedName>
        <fullName evidence="1">Reverse transcriptase domain-containing protein</fullName>
    </recommendedName>
</protein>
<dbReference type="Proteomes" id="UP000437736">
    <property type="component" value="Unassembled WGS sequence"/>
</dbReference>
<evidence type="ECO:0000259" key="1">
    <source>
        <dbReference type="PROSITE" id="PS50878"/>
    </source>
</evidence>
<keyword evidence="3" id="KW-1185">Reference proteome</keyword>
<proteinExistence type="predicted"/>
<reference evidence="2 3" key="1">
    <citation type="submission" date="2019-11" db="EMBL/GenBank/DDBJ databases">
        <title>Acidiferrimicrobium australis gen. nov., sp. nov., an acidophilic and obligately heterotrophic, member of the Actinobacteria that catalyses dissimilatory oxido- reduction of iron isolated from metal-rich acidic water in Chile.</title>
        <authorList>
            <person name="Gonzalez D."/>
            <person name="Huber K."/>
            <person name="Hedrich S."/>
            <person name="Rojas-Villalobos C."/>
            <person name="Quatrini R."/>
            <person name="Dinamarca M.A."/>
            <person name="Schwarz A."/>
            <person name="Canales C."/>
            <person name="Nancucheo I."/>
        </authorList>
    </citation>
    <scope>NUCLEOTIDE SEQUENCE [LARGE SCALE GENOMIC DNA]</scope>
    <source>
        <strain evidence="2 3">USS-CCA1</strain>
    </source>
</reference>
<dbReference type="PROSITE" id="PS50878">
    <property type="entry name" value="RT_POL"/>
    <property type="match status" value="1"/>
</dbReference>
<organism evidence="2 3">
    <name type="scientific">Acidiferrimicrobium australe</name>
    <dbReference type="NCBI Taxonomy" id="2664430"/>
    <lineage>
        <taxon>Bacteria</taxon>
        <taxon>Bacillati</taxon>
        <taxon>Actinomycetota</taxon>
        <taxon>Acidimicrobiia</taxon>
        <taxon>Acidimicrobiales</taxon>
        <taxon>Acidimicrobiaceae</taxon>
        <taxon>Acidiferrimicrobium</taxon>
    </lineage>
</organism>
<gene>
    <name evidence="2" type="ORF">GHK86_02430</name>
</gene>
<dbReference type="InterPro" id="IPR000477">
    <property type="entry name" value="RT_dom"/>
</dbReference>
<accession>A0ABW9QQ25</accession>
<evidence type="ECO:0000313" key="2">
    <source>
        <dbReference type="EMBL" id="MST31588.1"/>
    </source>
</evidence>
<dbReference type="EMBL" id="WJHE01000102">
    <property type="protein sequence ID" value="MST31588.1"/>
    <property type="molecule type" value="Genomic_DNA"/>
</dbReference>
<sequence>MNPILIPELDETALIVALEAEAQYDRTWLPPEPWWDALLSSKSDLASAIHRRLTRGGKWDRSATVDVRKPGHGIRPVSVMSPEVRIVYRAIASALVQPENRPDRSAKKYADFVLEPVWGGNRNRTAPFLNLLDTRYSHVVITDIVAYYQYIDHALLRDELDLGGGHIGMIDALVELLADIEGRSFGLPQRSAPSDWLSDRYAARIDRWMTRDGFDVWRYNDDFRVGCTSYAEALRAIESLSRAARELGLVLNDQKTAAPTFATYLNHNVNVEIHDASAQIDPSDVEAAISTDYAPEDDEQALAEAVQTLEQLWDPETDGQPMPNARWDLRNLSADQHRAVRRALNTLTRQGHDHALPRLLSILAYQPAMTHRVVRYAEALARHRPEDIGRFIELAIGRLSLNEWQRAWLAFGARACSVELDEDRPLASWLQTQMGARPNSIVAAEAAVTLAESSRVTFEVLERHLRDVSPDFGPWYLHAVAVLNRNGAVNPQQLGALRHSSAVAAAILS</sequence>
<evidence type="ECO:0000313" key="3">
    <source>
        <dbReference type="Proteomes" id="UP000437736"/>
    </source>
</evidence>
<dbReference type="CDD" id="cd01646">
    <property type="entry name" value="RT_Bac_retron_I"/>
    <property type="match status" value="1"/>
</dbReference>
<dbReference type="Pfam" id="PF00078">
    <property type="entry name" value="RVT_1"/>
    <property type="match status" value="1"/>
</dbReference>
<name>A0ABW9QQ25_9ACTN</name>